<feature type="non-terminal residue" evidence="5">
    <location>
        <position position="761"/>
    </location>
</feature>
<dbReference type="SMART" id="SM00248">
    <property type="entry name" value="ANK"/>
    <property type="match status" value="8"/>
</dbReference>
<dbReference type="InterPro" id="IPR002110">
    <property type="entry name" value="Ankyrin_rpt"/>
</dbReference>
<evidence type="ECO:0000259" key="4">
    <source>
        <dbReference type="Pfam" id="PF24883"/>
    </source>
</evidence>
<dbReference type="InterPro" id="IPR054471">
    <property type="entry name" value="GPIID_WHD"/>
</dbReference>
<feature type="repeat" description="ANK" evidence="2">
    <location>
        <begin position="703"/>
        <end position="735"/>
    </location>
</feature>
<feature type="domain" description="GPI inositol-deacylase winged helix" evidence="3">
    <location>
        <begin position="312"/>
        <end position="392"/>
    </location>
</feature>
<dbReference type="EMBL" id="MU005773">
    <property type="protein sequence ID" value="KAF2707829.1"/>
    <property type="molecule type" value="Genomic_DNA"/>
</dbReference>
<keyword evidence="2" id="KW-0040">ANK repeat</keyword>
<feature type="repeat" description="ANK" evidence="2">
    <location>
        <begin position="736"/>
        <end position="761"/>
    </location>
</feature>
<dbReference type="PROSITE" id="PS50088">
    <property type="entry name" value="ANK_REPEAT"/>
    <property type="match status" value="7"/>
</dbReference>
<evidence type="ECO:0000256" key="2">
    <source>
        <dbReference type="PROSITE-ProRule" id="PRU00023"/>
    </source>
</evidence>
<dbReference type="AlphaFoldDB" id="A0A6G1K4L4"/>
<accession>A0A6G1K4L4</accession>
<dbReference type="Pfam" id="PF22939">
    <property type="entry name" value="WHD_GPIID"/>
    <property type="match status" value="1"/>
</dbReference>
<evidence type="ECO:0000259" key="3">
    <source>
        <dbReference type="Pfam" id="PF22939"/>
    </source>
</evidence>
<dbReference type="PANTHER" id="PTHR10039">
    <property type="entry name" value="AMELOGENIN"/>
    <property type="match status" value="1"/>
</dbReference>
<evidence type="ECO:0000313" key="6">
    <source>
        <dbReference type="Proteomes" id="UP000799428"/>
    </source>
</evidence>
<reference evidence="5" key="1">
    <citation type="journal article" date="2020" name="Stud. Mycol.">
        <title>101 Dothideomycetes genomes: a test case for predicting lifestyles and emergence of pathogens.</title>
        <authorList>
            <person name="Haridas S."/>
            <person name="Albert R."/>
            <person name="Binder M."/>
            <person name="Bloem J."/>
            <person name="Labutti K."/>
            <person name="Salamov A."/>
            <person name="Andreopoulos B."/>
            <person name="Baker S."/>
            <person name="Barry K."/>
            <person name="Bills G."/>
            <person name="Bluhm B."/>
            <person name="Cannon C."/>
            <person name="Castanera R."/>
            <person name="Culley D."/>
            <person name="Daum C."/>
            <person name="Ezra D."/>
            <person name="Gonzalez J."/>
            <person name="Henrissat B."/>
            <person name="Kuo A."/>
            <person name="Liang C."/>
            <person name="Lipzen A."/>
            <person name="Lutzoni F."/>
            <person name="Magnuson J."/>
            <person name="Mondo S."/>
            <person name="Nolan M."/>
            <person name="Ohm R."/>
            <person name="Pangilinan J."/>
            <person name="Park H.-J."/>
            <person name="Ramirez L."/>
            <person name="Alfaro M."/>
            <person name="Sun H."/>
            <person name="Tritt A."/>
            <person name="Yoshinaga Y."/>
            <person name="Zwiers L.-H."/>
            <person name="Turgeon B."/>
            <person name="Goodwin S."/>
            <person name="Spatafora J."/>
            <person name="Crous P."/>
            <person name="Grigoriev I."/>
        </authorList>
    </citation>
    <scope>NUCLEOTIDE SEQUENCE</scope>
    <source>
        <strain evidence="5">CBS 279.74</strain>
    </source>
</reference>
<feature type="repeat" description="ANK" evidence="2">
    <location>
        <begin position="633"/>
        <end position="667"/>
    </location>
</feature>
<feature type="repeat" description="ANK" evidence="2">
    <location>
        <begin position="567"/>
        <end position="599"/>
    </location>
</feature>
<dbReference type="Pfam" id="PF12796">
    <property type="entry name" value="Ank_2"/>
    <property type="match status" value="2"/>
</dbReference>
<dbReference type="SUPFAM" id="SSF48403">
    <property type="entry name" value="Ankyrin repeat"/>
    <property type="match status" value="1"/>
</dbReference>
<keyword evidence="6" id="KW-1185">Reference proteome</keyword>
<dbReference type="SUPFAM" id="SSF52540">
    <property type="entry name" value="P-loop containing nucleoside triphosphate hydrolases"/>
    <property type="match status" value="1"/>
</dbReference>
<feature type="non-terminal residue" evidence="5">
    <location>
        <position position="1"/>
    </location>
</feature>
<dbReference type="Gene3D" id="3.40.50.300">
    <property type="entry name" value="P-loop containing nucleotide triphosphate hydrolases"/>
    <property type="match status" value="1"/>
</dbReference>
<dbReference type="Pfam" id="PF00023">
    <property type="entry name" value="Ank"/>
    <property type="match status" value="1"/>
</dbReference>
<dbReference type="Gene3D" id="1.25.40.20">
    <property type="entry name" value="Ankyrin repeat-containing domain"/>
    <property type="match status" value="1"/>
</dbReference>
<dbReference type="InterPro" id="IPR056884">
    <property type="entry name" value="NPHP3-like_N"/>
</dbReference>
<feature type="repeat" description="ANK" evidence="2">
    <location>
        <begin position="600"/>
        <end position="632"/>
    </location>
</feature>
<keyword evidence="1" id="KW-0677">Repeat</keyword>
<dbReference type="PANTHER" id="PTHR10039:SF15">
    <property type="entry name" value="NACHT DOMAIN-CONTAINING PROTEIN"/>
    <property type="match status" value="1"/>
</dbReference>
<organism evidence="5 6">
    <name type="scientific">Pleomassaria siparia CBS 279.74</name>
    <dbReference type="NCBI Taxonomy" id="1314801"/>
    <lineage>
        <taxon>Eukaryota</taxon>
        <taxon>Fungi</taxon>
        <taxon>Dikarya</taxon>
        <taxon>Ascomycota</taxon>
        <taxon>Pezizomycotina</taxon>
        <taxon>Dothideomycetes</taxon>
        <taxon>Pleosporomycetidae</taxon>
        <taxon>Pleosporales</taxon>
        <taxon>Pleomassariaceae</taxon>
        <taxon>Pleomassaria</taxon>
    </lineage>
</organism>
<gene>
    <name evidence="5" type="ORF">K504DRAFT_363596</name>
</gene>
<protein>
    <submittedName>
        <fullName evidence="5">Ankyrin</fullName>
    </submittedName>
</protein>
<dbReference type="OrthoDB" id="195446at2759"/>
<dbReference type="Proteomes" id="UP000799428">
    <property type="component" value="Unassembled WGS sequence"/>
</dbReference>
<feature type="repeat" description="ANK" evidence="2">
    <location>
        <begin position="531"/>
        <end position="565"/>
    </location>
</feature>
<evidence type="ECO:0000313" key="5">
    <source>
        <dbReference type="EMBL" id="KAF2707829.1"/>
    </source>
</evidence>
<evidence type="ECO:0000256" key="1">
    <source>
        <dbReference type="ARBA" id="ARBA00022737"/>
    </source>
</evidence>
<proteinExistence type="predicted"/>
<feature type="repeat" description="ANK" evidence="2">
    <location>
        <begin position="670"/>
        <end position="702"/>
    </location>
</feature>
<name>A0A6G1K4L4_9PLEO</name>
<dbReference type="InterPro" id="IPR027417">
    <property type="entry name" value="P-loop_NTPase"/>
</dbReference>
<dbReference type="InterPro" id="IPR036770">
    <property type="entry name" value="Ankyrin_rpt-contain_sf"/>
</dbReference>
<dbReference type="Pfam" id="PF24883">
    <property type="entry name" value="NPHP3_N"/>
    <property type="match status" value="1"/>
</dbReference>
<dbReference type="PROSITE" id="PS50297">
    <property type="entry name" value="ANK_REP_REGION"/>
    <property type="match status" value="5"/>
</dbReference>
<feature type="domain" description="Nephrocystin 3-like N-terminal" evidence="4">
    <location>
        <begin position="24"/>
        <end position="203"/>
    </location>
</feature>
<sequence>ILDWLTTFDYQSRHNELSRVHAPNTGSWFLKSDAFNSWMGHPNPGSKARPSNVLWCNGVPGSGKSVMMATAIKHITESNRDPTTGVAYFYYDYKTKASSRDIISCLLKQLCTHQPKVPRAVQQLYDRYKEDEMSGSMETLKVKPGPETGELFAALFDVASEFKRTLLCIDGLDECAPEFQEGMLEVIRRLMKVPKCRLLVTSRAEETYQELFRGKLSIQIEAASEDVHAYVRFVLTTHPELRDLVDEHLEIRIAECLSERANGLFLFVYLSMQGLFEQTSVSELKNALEEMPATLDDVYNGILQRIRDQSSSKSRLAMRIFMWLSYCEQPLTIFELQHAIAVDPVLDADDIDPDRIPPARFFEDVCMDLVSIDKDRHLVLLAHASLSQYLTSLRHSLFPRGLKNLAYSILTYLHYTEFASGPCKDSAALRKRLERYPLAMYAARYWGDHVIDYWQGRVPKGIMEFLDSPLKTAAFVQIMYASSSQDFGPMREYPKNVSGLHLAAYFGIQRAVRLILQGDDDTQCAQLIDSWGRTPLHSAMAANLGFEEIVKILYVRGTNLDSRDPESDMTALHYASKAGRTSMVKLLLVNGSNVTLRDPKGRTALFFAAERGDEATLRVLTEYGAEIEARNIEGKTALFECAQKGNVAGEVAQLLIQSGVEVDLQDEDPEHRTALTYAVEAGKVQVAEFLISQHARVDARSARGRTPLFWAIRGGNVEAVRLLLDHGAEVNCIDNSHTSPLVYAVQKGHAPVVKLLLERGA</sequence>